<reference evidence="1" key="2">
    <citation type="submission" date="2025-08" db="UniProtKB">
        <authorList>
            <consortium name="Ensembl"/>
        </authorList>
    </citation>
    <scope>IDENTIFICATION</scope>
</reference>
<accession>A0A8B9XP53</accession>
<dbReference type="Ensembl" id="ENSBGRT00000025634.1">
    <property type="protein sequence ID" value="ENSBGRP00000022211.1"/>
    <property type="gene ID" value="ENSBGRG00000013922.1"/>
</dbReference>
<dbReference type="PANTHER" id="PTHR23335:SF11">
    <property type="entry name" value="CALMODULIN-BINDING TRANSCRIPTION ACTIVATOR 1"/>
    <property type="match status" value="1"/>
</dbReference>
<dbReference type="Pfam" id="PF00612">
    <property type="entry name" value="IQ"/>
    <property type="match status" value="2"/>
</dbReference>
<gene>
    <name evidence="1" type="primary">CAMTA1</name>
</gene>
<organism evidence="1 2">
    <name type="scientific">Bos mutus grunniens</name>
    <name type="common">Wild yak</name>
    <name type="synonym">Bos grunniens</name>
    <dbReference type="NCBI Taxonomy" id="30521"/>
    <lineage>
        <taxon>Eukaryota</taxon>
        <taxon>Metazoa</taxon>
        <taxon>Chordata</taxon>
        <taxon>Craniata</taxon>
        <taxon>Vertebrata</taxon>
        <taxon>Euteleostomi</taxon>
        <taxon>Mammalia</taxon>
        <taxon>Eutheria</taxon>
        <taxon>Laurasiatheria</taxon>
        <taxon>Artiodactyla</taxon>
        <taxon>Ruminantia</taxon>
        <taxon>Pecora</taxon>
        <taxon>Bovidae</taxon>
        <taxon>Bovinae</taxon>
        <taxon>Bos</taxon>
    </lineage>
</organism>
<dbReference type="PROSITE" id="PS50096">
    <property type="entry name" value="IQ"/>
    <property type="match status" value="1"/>
</dbReference>
<reference evidence="1" key="3">
    <citation type="submission" date="2025-09" db="UniProtKB">
        <authorList>
            <consortium name="Ensembl"/>
        </authorList>
    </citation>
    <scope>IDENTIFICATION</scope>
</reference>
<keyword evidence="2" id="KW-1185">Reference proteome</keyword>
<dbReference type="InterPro" id="IPR000048">
    <property type="entry name" value="IQ_motif_EF-hand-BS"/>
</dbReference>
<reference evidence="1" key="1">
    <citation type="submission" date="2019-05" db="EMBL/GenBank/DDBJ databases">
        <authorList>
            <person name="Zhang S."/>
            <person name="Liu J."/>
        </authorList>
    </citation>
    <scope>NUCLEOTIDE SEQUENCE [LARGE SCALE GENOMIC DNA]</scope>
</reference>
<dbReference type="GO" id="GO:0003690">
    <property type="term" value="F:double-stranded DNA binding"/>
    <property type="evidence" value="ECO:0007669"/>
    <property type="project" value="TreeGrafter"/>
</dbReference>
<evidence type="ECO:0000313" key="1">
    <source>
        <dbReference type="Ensembl" id="ENSBGRP00000022211.1"/>
    </source>
</evidence>
<dbReference type="GeneTree" id="ENSGT00940000155203"/>
<evidence type="ECO:0000313" key="2">
    <source>
        <dbReference type="Proteomes" id="UP000694520"/>
    </source>
</evidence>
<dbReference type="GO" id="GO:0005634">
    <property type="term" value="C:nucleus"/>
    <property type="evidence" value="ECO:0007669"/>
    <property type="project" value="TreeGrafter"/>
</dbReference>
<dbReference type="FunFam" id="1.20.5.190:FF:000131">
    <property type="match status" value="1"/>
</dbReference>
<dbReference type="GO" id="GO:0006357">
    <property type="term" value="P:regulation of transcription by RNA polymerase II"/>
    <property type="evidence" value="ECO:0007669"/>
    <property type="project" value="TreeGrafter"/>
</dbReference>
<dbReference type="Proteomes" id="UP000694520">
    <property type="component" value="Chromosome 14"/>
</dbReference>
<protein>
    <submittedName>
        <fullName evidence="1">Calmodulin binding transcription activator 1</fullName>
    </submittedName>
</protein>
<name>A0A8B9XP53_BOSMU</name>
<sequence length="236" mass="27512">MSWLAGYLADVDHLPNAAQIRSAYNEPLTPSSNTSLSPVGSPVSEITFEKPSLPSAADWSEFLSASTSEKVENEFAQLTLSDHEQRELYEAARLVQTAFRKYKGRPLREQQEVAAAVIQRCYRKYKQYALYKMTQAAILIQSKFRSYYEQKKFQQSRRAAVLIQKFYRSYKKCGKRRQARRTAVIVQQKLRSSLLTKKQDQAARKIMRFLRRCRHRVKELKKAKELEDIQQHPLAM</sequence>
<dbReference type="PANTHER" id="PTHR23335">
    <property type="entry name" value="CALMODULIN-BINDING TRANSCRIPTION ACTIVATOR CAMTA"/>
    <property type="match status" value="1"/>
</dbReference>
<proteinExistence type="predicted"/>
<dbReference type="GO" id="GO:0003712">
    <property type="term" value="F:transcription coregulator activity"/>
    <property type="evidence" value="ECO:0007669"/>
    <property type="project" value="TreeGrafter"/>
</dbReference>
<dbReference type="AlphaFoldDB" id="A0A8B9XP53"/>
<dbReference type="Gene3D" id="1.20.5.190">
    <property type="match status" value="1"/>
</dbReference>